<dbReference type="CTD" id="6752500"/>
<dbReference type="RefSeq" id="XP_002110751.1">
    <property type="nucleotide sequence ID" value="XM_002110715.1"/>
</dbReference>
<organism evidence="3 4">
    <name type="scientific">Trichoplax adhaerens</name>
    <name type="common">Trichoplax reptans</name>
    <dbReference type="NCBI Taxonomy" id="10228"/>
    <lineage>
        <taxon>Eukaryota</taxon>
        <taxon>Metazoa</taxon>
        <taxon>Placozoa</taxon>
        <taxon>Uniplacotomia</taxon>
        <taxon>Trichoplacea</taxon>
        <taxon>Trichoplacidae</taxon>
        <taxon>Trichoplax</taxon>
    </lineage>
</organism>
<feature type="compositionally biased region" description="Polar residues" evidence="1">
    <location>
        <begin position="1"/>
        <end position="12"/>
    </location>
</feature>
<keyword evidence="2" id="KW-1133">Transmembrane helix</keyword>
<dbReference type="GeneID" id="6752500"/>
<evidence type="ECO:0000256" key="1">
    <source>
        <dbReference type="SAM" id="MobiDB-lite"/>
    </source>
</evidence>
<accession>B3RQS7</accession>
<feature type="transmembrane region" description="Helical" evidence="2">
    <location>
        <begin position="223"/>
        <end position="247"/>
    </location>
</feature>
<dbReference type="KEGG" id="tad:TRIADDRAFT_55101"/>
<dbReference type="InParanoid" id="B3RQS7"/>
<evidence type="ECO:0000256" key="2">
    <source>
        <dbReference type="SAM" id="Phobius"/>
    </source>
</evidence>
<feature type="transmembrane region" description="Helical" evidence="2">
    <location>
        <begin position="291"/>
        <end position="315"/>
    </location>
</feature>
<evidence type="ECO:0000313" key="3">
    <source>
        <dbReference type="EMBL" id="EDV26755.1"/>
    </source>
</evidence>
<dbReference type="AlphaFoldDB" id="B3RQS7"/>
<dbReference type="HOGENOM" id="CLU_824716_0_0_1"/>
<reference evidence="3 4" key="1">
    <citation type="journal article" date="2008" name="Nature">
        <title>The Trichoplax genome and the nature of placozoans.</title>
        <authorList>
            <person name="Srivastava M."/>
            <person name="Begovic E."/>
            <person name="Chapman J."/>
            <person name="Putnam N.H."/>
            <person name="Hellsten U."/>
            <person name="Kawashima T."/>
            <person name="Kuo A."/>
            <person name="Mitros T."/>
            <person name="Salamov A."/>
            <person name="Carpenter M.L."/>
            <person name="Signorovitch A.Y."/>
            <person name="Moreno M.A."/>
            <person name="Kamm K."/>
            <person name="Grimwood J."/>
            <person name="Schmutz J."/>
            <person name="Shapiro H."/>
            <person name="Grigoriev I.V."/>
            <person name="Buss L.W."/>
            <person name="Schierwater B."/>
            <person name="Dellaporta S.L."/>
            <person name="Rokhsar D.S."/>
        </authorList>
    </citation>
    <scope>NUCLEOTIDE SEQUENCE [LARGE SCALE GENOMIC DNA]</scope>
    <source>
        <strain evidence="3 4">Grell-BS-1999</strain>
    </source>
</reference>
<name>B3RQS7_TRIAD</name>
<dbReference type="EMBL" id="DS985243">
    <property type="protein sequence ID" value="EDV26755.1"/>
    <property type="molecule type" value="Genomic_DNA"/>
</dbReference>
<feature type="region of interest" description="Disordered" evidence="1">
    <location>
        <begin position="1"/>
        <end position="20"/>
    </location>
</feature>
<proteinExistence type="predicted"/>
<keyword evidence="4" id="KW-1185">Reference proteome</keyword>
<sequence length="337" mass="38673">MARTNPRNTVSSTHHDEVNANSNKVLMPVSDHGPNSPAVSYWGRFTLFNQFRLLENFNLLRCLSVIEVKFNRHTYRSVDELILVQRQPLHEENKIVMPVLPNQQAIQEQSMCNAITDHENTYPVGQEENDQVNRMNANSERKGTVLDKSAQSADLPLSFNSMIDDNRDWPYLTDECTCMLLRIPLHQRNKSGATYHSRYCPYNRNIRKNTERKLTVRTYLKSALRFICMITSTSILLAMLFYILVILCYLSEQVTFDQCKVFWCTFSTDLYDGRDDVNVVLPSIVAIICDIIGYSGSAALASLFVCIGCLFLWIISGNDRSLLTIESRNYHPFLLSC</sequence>
<keyword evidence="2" id="KW-0812">Transmembrane</keyword>
<protein>
    <submittedName>
        <fullName evidence="3">Uncharacterized protein</fullName>
    </submittedName>
</protein>
<keyword evidence="2" id="KW-0472">Membrane</keyword>
<dbReference type="Proteomes" id="UP000009022">
    <property type="component" value="Unassembled WGS sequence"/>
</dbReference>
<gene>
    <name evidence="3" type="ORF">TRIADDRAFT_55101</name>
</gene>
<evidence type="ECO:0000313" key="4">
    <source>
        <dbReference type="Proteomes" id="UP000009022"/>
    </source>
</evidence>